<dbReference type="EMBL" id="AMZH03016058">
    <property type="protein sequence ID" value="RRT45081.1"/>
    <property type="molecule type" value="Genomic_DNA"/>
</dbReference>
<name>A0A426Y0I6_ENSVE</name>
<accession>A0A426Y0I6</accession>
<organism evidence="1 2">
    <name type="scientific">Ensete ventricosum</name>
    <name type="common">Abyssinian banana</name>
    <name type="synonym">Musa ensete</name>
    <dbReference type="NCBI Taxonomy" id="4639"/>
    <lineage>
        <taxon>Eukaryota</taxon>
        <taxon>Viridiplantae</taxon>
        <taxon>Streptophyta</taxon>
        <taxon>Embryophyta</taxon>
        <taxon>Tracheophyta</taxon>
        <taxon>Spermatophyta</taxon>
        <taxon>Magnoliopsida</taxon>
        <taxon>Liliopsida</taxon>
        <taxon>Zingiberales</taxon>
        <taxon>Musaceae</taxon>
        <taxon>Ensete</taxon>
    </lineage>
</organism>
<dbReference type="Proteomes" id="UP000287651">
    <property type="component" value="Unassembled WGS sequence"/>
</dbReference>
<evidence type="ECO:0000313" key="1">
    <source>
        <dbReference type="EMBL" id="RRT45081.1"/>
    </source>
</evidence>
<protein>
    <submittedName>
        <fullName evidence="1">Uncharacterized protein</fullName>
    </submittedName>
</protein>
<reference evidence="1 2" key="1">
    <citation type="journal article" date="2014" name="Agronomy (Basel)">
        <title>A Draft Genome Sequence for Ensete ventricosum, the Drought-Tolerant Tree Against Hunger.</title>
        <authorList>
            <person name="Harrison J."/>
            <person name="Moore K.A."/>
            <person name="Paszkiewicz K."/>
            <person name="Jones T."/>
            <person name="Grant M."/>
            <person name="Ambacheew D."/>
            <person name="Muzemil S."/>
            <person name="Studholme D.J."/>
        </authorList>
    </citation>
    <scope>NUCLEOTIDE SEQUENCE [LARGE SCALE GENOMIC DNA]</scope>
</reference>
<proteinExistence type="predicted"/>
<evidence type="ECO:0000313" key="2">
    <source>
        <dbReference type="Proteomes" id="UP000287651"/>
    </source>
</evidence>
<sequence length="183" mass="20033">MSNITLAVSYTTTSCKCCMESLVSSVSRSIRDSTLSIRDSASFVSSLPQSLAFVELLQTHFKNIEAGFHHCKSLLVASFPGWRSRLRLLRSRRIPNFSLILFAAAILMSASNSLRVSLHLQPINDCLGQSFINRKVGEAEGVHETTIANEIGGSYNGEQKQQTTLSTIANEATVSDKAYEGDK</sequence>
<gene>
    <name evidence="1" type="ORF">B296_00031651</name>
</gene>
<dbReference type="AlphaFoldDB" id="A0A426Y0I6"/>
<comment type="caution">
    <text evidence="1">The sequence shown here is derived from an EMBL/GenBank/DDBJ whole genome shotgun (WGS) entry which is preliminary data.</text>
</comment>